<dbReference type="Proteomes" id="UP001595710">
    <property type="component" value="Unassembled WGS sequence"/>
</dbReference>
<name>A0ABV7WS36_9GAMM</name>
<proteinExistence type="predicted"/>
<dbReference type="InterPro" id="IPR045584">
    <property type="entry name" value="Pilin-like"/>
</dbReference>
<protein>
    <submittedName>
        <fullName evidence="1">Prepilin-type N-terminal cleavage/methylation domain-containing protein</fullName>
    </submittedName>
</protein>
<keyword evidence="2" id="KW-1185">Reference proteome</keyword>
<evidence type="ECO:0000313" key="1">
    <source>
        <dbReference type="EMBL" id="MFC3701268.1"/>
    </source>
</evidence>
<evidence type="ECO:0000313" key="2">
    <source>
        <dbReference type="Proteomes" id="UP001595710"/>
    </source>
</evidence>
<reference evidence="2" key="1">
    <citation type="journal article" date="2019" name="Int. J. Syst. Evol. Microbiol.">
        <title>The Global Catalogue of Microorganisms (GCM) 10K type strain sequencing project: providing services to taxonomists for standard genome sequencing and annotation.</title>
        <authorList>
            <consortium name="The Broad Institute Genomics Platform"/>
            <consortium name="The Broad Institute Genome Sequencing Center for Infectious Disease"/>
            <person name="Wu L."/>
            <person name="Ma J."/>
        </authorList>
    </citation>
    <scope>NUCLEOTIDE SEQUENCE [LARGE SCALE GENOMIC DNA]</scope>
    <source>
        <strain evidence="2">CECT 8288</strain>
    </source>
</reference>
<dbReference type="Gene3D" id="3.30.700.10">
    <property type="entry name" value="Glycoprotein, Type 4 Pilin"/>
    <property type="match status" value="1"/>
</dbReference>
<accession>A0ABV7WS36</accession>
<dbReference type="InterPro" id="IPR012902">
    <property type="entry name" value="N_methyl_site"/>
</dbReference>
<dbReference type="RefSeq" id="WP_290282729.1">
    <property type="nucleotide sequence ID" value="NZ_JAUFQI010000001.1"/>
</dbReference>
<dbReference type="EMBL" id="JBHRYN010000008">
    <property type="protein sequence ID" value="MFC3701268.1"/>
    <property type="molecule type" value="Genomic_DNA"/>
</dbReference>
<gene>
    <name evidence="1" type="ORF">ACFOND_06395</name>
</gene>
<organism evidence="1 2">
    <name type="scientific">Reinekea marina</name>
    <dbReference type="NCBI Taxonomy" id="1310421"/>
    <lineage>
        <taxon>Bacteria</taxon>
        <taxon>Pseudomonadati</taxon>
        <taxon>Pseudomonadota</taxon>
        <taxon>Gammaproteobacteria</taxon>
        <taxon>Oceanospirillales</taxon>
        <taxon>Saccharospirillaceae</taxon>
        <taxon>Reinekea</taxon>
    </lineage>
</organism>
<comment type="caution">
    <text evidence="1">The sequence shown here is derived from an EMBL/GenBank/DDBJ whole genome shotgun (WGS) entry which is preliminary data.</text>
</comment>
<dbReference type="NCBIfam" id="TIGR02532">
    <property type="entry name" value="IV_pilin_GFxxxE"/>
    <property type="match status" value="1"/>
</dbReference>
<sequence length="177" mass="19055">MQKKNGFTLVELVIVLVLLGILSAVTIPRFFNKTTFQDSFDRSQFSNALAWVRNRSITSQCTHEVRVSTSGWTTFRDANCSTLTVEPGCTTAVYNFNVAVVDGSNSAVENSEPHALSAAPNLRFFFTGDGRLYFLNTLPTTAGCTTLPANPIAANTSYVLSNGTLNVDGGSAFVAVQ</sequence>
<dbReference type="Pfam" id="PF07963">
    <property type="entry name" value="N_methyl"/>
    <property type="match status" value="1"/>
</dbReference>
<dbReference type="SUPFAM" id="SSF54523">
    <property type="entry name" value="Pili subunits"/>
    <property type="match status" value="1"/>
</dbReference>